<dbReference type="CDD" id="cd00268">
    <property type="entry name" value="DEADc"/>
    <property type="match status" value="1"/>
</dbReference>
<dbReference type="Pfam" id="PF00270">
    <property type="entry name" value="DEAD"/>
    <property type="match status" value="1"/>
</dbReference>
<feature type="compositionally biased region" description="Basic and acidic residues" evidence="8">
    <location>
        <begin position="438"/>
        <end position="458"/>
    </location>
</feature>
<keyword evidence="1 7" id="KW-0547">Nucleotide-binding</keyword>
<name>A0ABU7R8E0_9ACTN</name>
<dbReference type="PROSITE" id="PS00039">
    <property type="entry name" value="DEAD_ATP_HELICASE"/>
    <property type="match status" value="1"/>
</dbReference>
<evidence type="ECO:0000313" key="13">
    <source>
        <dbReference type="Proteomes" id="UP001332931"/>
    </source>
</evidence>
<evidence type="ECO:0000256" key="1">
    <source>
        <dbReference type="ARBA" id="ARBA00022741"/>
    </source>
</evidence>
<evidence type="ECO:0000256" key="6">
    <source>
        <dbReference type="PROSITE-ProRule" id="PRU00552"/>
    </source>
</evidence>
<dbReference type="PANTHER" id="PTHR47959:SF13">
    <property type="entry name" value="ATP-DEPENDENT RNA HELICASE RHLE"/>
    <property type="match status" value="1"/>
</dbReference>
<evidence type="ECO:0000259" key="10">
    <source>
        <dbReference type="PROSITE" id="PS51194"/>
    </source>
</evidence>
<dbReference type="GO" id="GO:0004386">
    <property type="term" value="F:helicase activity"/>
    <property type="evidence" value="ECO:0007669"/>
    <property type="project" value="UniProtKB-KW"/>
</dbReference>
<evidence type="ECO:0000256" key="8">
    <source>
        <dbReference type="SAM" id="MobiDB-lite"/>
    </source>
</evidence>
<evidence type="ECO:0000256" key="7">
    <source>
        <dbReference type="RuleBase" id="RU000492"/>
    </source>
</evidence>
<dbReference type="InterPro" id="IPR000629">
    <property type="entry name" value="RNA-helicase_DEAD-box_CS"/>
</dbReference>
<evidence type="ECO:0000256" key="5">
    <source>
        <dbReference type="ARBA" id="ARBA00038437"/>
    </source>
</evidence>
<dbReference type="PROSITE" id="PS51192">
    <property type="entry name" value="HELICASE_ATP_BIND_1"/>
    <property type="match status" value="1"/>
</dbReference>
<dbReference type="InterPro" id="IPR014001">
    <property type="entry name" value="Helicase_ATP-bd"/>
</dbReference>
<dbReference type="InterPro" id="IPR014014">
    <property type="entry name" value="RNA_helicase_DEAD_Q_motif"/>
</dbReference>
<evidence type="ECO:0000256" key="3">
    <source>
        <dbReference type="ARBA" id="ARBA00022806"/>
    </source>
</evidence>
<dbReference type="InterPro" id="IPR001650">
    <property type="entry name" value="Helicase_C-like"/>
</dbReference>
<comment type="similarity">
    <text evidence="5 7">Belongs to the DEAD box helicase family.</text>
</comment>
<dbReference type="InterPro" id="IPR050079">
    <property type="entry name" value="DEAD_box_RNA_helicase"/>
</dbReference>
<sequence>MPDKNNASATAREGGAAPSFEGLGLSDHALKAVARLGYALPTPVQAQAIPEVLAGRDVMAAAQTGTGKTAAFLLPTLDALPHARRGQGPLMLVLTPTRELAQQIEDVATTVCAETHHRVTVVVGGLSYEPQRQALKRGVDLLVATPGRLIDLIEQGACDLSRVEVLVLDEADRMLDMGFLPDMRKIVARCPDERQTLLFSATLDDHVLDNTKALVRDPARIEIAPKGSAAETVEQYVLGTSRDAKKRLLRQILKREGSKRVIVFTNGKHRADFICRKLRQDGVSCAPIHGNRSQNQRARALQQFADGEVDVLVATDVLARGIDVPDVSYVINLDVPTDDPESYIHRIGRTGRAGEAGWALTFVTEEDYLDLRDVEKLMGKVIPPFPRTDGLDLGEDPFVPDPRRNPREKLPSKRARKQMAKRREQQRASESATRTVGGKRESTPKERKRTPADARRATEGNATPKRSSDARRSQGRRGQSQRRQRPAGTAQPKAPSASRQKHRRHPGDHGGRQ</sequence>
<dbReference type="Pfam" id="PF00271">
    <property type="entry name" value="Helicase_C"/>
    <property type="match status" value="1"/>
</dbReference>
<feature type="compositionally biased region" description="Basic and acidic residues" evidence="8">
    <location>
        <begin position="401"/>
        <end position="411"/>
    </location>
</feature>
<dbReference type="PANTHER" id="PTHR47959">
    <property type="entry name" value="ATP-DEPENDENT RNA HELICASE RHLE-RELATED"/>
    <property type="match status" value="1"/>
</dbReference>
<dbReference type="SMART" id="SM00487">
    <property type="entry name" value="DEXDc"/>
    <property type="match status" value="1"/>
</dbReference>
<feature type="compositionally biased region" description="Basic residues" evidence="8">
    <location>
        <begin position="473"/>
        <end position="485"/>
    </location>
</feature>
<accession>A0ABU7R8E0</accession>
<reference evidence="12 13" key="1">
    <citation type="submission" date="2024-01" db="EMBL/GenBank/DDBJ databases">
        <title>Description of Olsenella sp. nov., isolated from pig feces.</title>
        <authorList>
            <person name="Chang Y.-H."/>
        </authorList>
    </citation>
    <scope>NUCLEOTIDE SEQUENCE [LARGE SCALE GENOMIC DNA]</scope>
    <source>
        <strain evidence="12 13">YH-ols2223</strain>
    </source>
</reference>
<keyword evidence="2 7" id="KW-0378">Hydrolase</keyword>
<dbReference type="InterPro" id="IPR011545">
    <property type="entry name" value="DEAD/DEAH_box_helicase_dom"/>
</dbReference>
<protein>
    <submittedName>
        <fullName evidence="12">DEAD/DEAH box helicase</fullName>
        <ecNumber evidence="12">3.6.4.-</ecNumber>
    </submittedName>
</protein>
<dbReference type="SMART" id="SM00490">
    <property type="entry name" value="HELICc"/>
    <property type="match status" value="1"/>
</dbReference>
<dbReference type="Gene3D" id="3.40.50.300">
    <property type="entry name" value="P-loop containing nucleotide triphosphate hydrolases"/>
    <property type="match status" value="2"/>
</dbReference>
<dbReference type="Proteomes" id="UP001332931">
    <property type="component" value="Unassembled WGS sequence"/>
</dbReference>
<dbReference type="SUPFAM" id="SSF52540">
    <property type="entry name" value="P-loop containing nucleoside triphosphate hydrolases"/>
    <property type="match status" value="1"/>
</dbReference>
<keyword evidence="4 7" id="KW-0067">ATP-binding</keyword>
<comment type="caution">
    <text evidence="12">The sequence shown here is derived from an EMBL/GenBank/DDBJ whole genome shotgun (WGS) entry which is preliminary data.</text>
</comment>
<feature type="domain" description="Helicase ATP-binding" evidence="9">
    <location>
        <begin position="49"/>
        <end position="221"/>
    </location>
</feature>
<dbReference type="InterPro" id="IPR044742">
    <property type="entry name" value="DEAD/DEAH_RhlB"/>
</dbReference>
<feature type="domain" description="DEAD-box RNA helicase Q" evidence="11">
    <location>
        <begin position="18"/>
        <end position="46"/>
    </location>
</feature>
<keyword evidence="3 7" id="KW-0347">Helicase</keyword>
<evidence type="ECO:0000256" key="4">
    <source>
        <dbReference type="ARBA" id="ARBA00022840"/>
    </source>
</evidence>
<feature type="region of interest" description="Disordered" evidence="8">
    <location>
        <begin position="382"/>
        <end position="513"/>
    </location>
</feature>
<dbReference type="CDD" id="cd18787">
    <property type="entry name" value="SF2_C_DEAD"/>
    <property type="match status" value="1"/>
</dbReference>
<evidence type="ECO:0000259" key="11">
    <source>
        <dbReference type="PROSITE" id="PS51195"/>
    </source>
</evidence>
<gene>
    <name evidence="12" type="ORF">VXJ25_02480</name>
</gene>
<dbReference type="GO" id="GO:0016787">
    <property type="term" value="F:hydrolase activity"/>
    <property type="evidence" value="ECO:0007669"/>
    <property type="project" value="UniProtKB-KW"/>
</dbReference>
<evidence type="ECO:0000256" key="2">
    <source>
        <dbReference type="ARBA" id="ARBA00022801"/>
    </source>
</evidence>
<dbReference type="InterPro" id="IPR027417">
    <property type="entry name" value="P-loop_NTPase"/>
</dbReference>
<dbReference type="EC" id="3.6.4.-" evidence="12"/>
<dbReference type="PROSITE" id="PS51194">
    <property type="entry name" value="HELICASE_CTER"/>
    <property type="match status" value="1"/>
</dbReference>
<dbReference type="RefSeq" id="WP_330957635.1">
    <property type="nucleotide sequence ID" value="NZ_JAZGJQ010000002.1"/>
</dbReference>
<feature type="short sequence motif" description="Q motif" evidence="6">
    <location>
        <begin position="18"/>
        <end position="46"/>
    </location>
</feature>
<keyword evidence="13" id="KW-1185">Reference proteome</keyword>
<evidence type="ECO:0000313" key="12">
    <source>
        <dbReference type="EMBL" id="MEE6146868.1"/>
    </source>
</evidence>
<proteinExistence type="inferred from homology"/>
<evidence type="ECO:0000259" key="9">
    <source>
        <dbReference type="PROSITE" id="PS51192"/>
    </source>
</evidence>
<organism evidence="12 13">
    <name type="scientific">Olsenella absiana</name>
    <dbReference type="NCBI Taxonomy" id="3115222"/>
    <lineage>
        <taxon>Bacteria</taxon>
        <taxon>Bacillati</taxon>
        <taxon>Actinomycetota</taxon>
        <taxon>Coriobacteriia</taxon>
        <taxon>Coriobacteriales</taxon>
        <taxon>Atopobiaceae</taxon>
        <taxon>Olsenella</taxon>
    </lineage>
</organism>
<dbReference type="PROSITE" id="PS51195">
    <property type="entry name" value="Q_MOTIF"/>
    <property type="match status" value="1"/>
</dbReference>
<dbReference type="EMBL" id="JAZGJQ010000002">
    <property type="protein sequence ID" value="MEE6146868.1"/>
    <property type="molecule type" value="Genomic_DNA"/>
</dbReference>
<feature type="domain" description="Helicase C-terminal" evidence="10">
    <location>
        <begin position="248"/>
        <end position="393"/>
    </location>
</feature>